<evidence type="ECO:0000313" key="8">
    <source>
        <dbReference type="EMBL" id="MCL1031401.1"/>
    </source>
</evidence>
<evidence type="ECO:0000256" key="3">
    <source>
        <dbReference type="ARBA" id="ARBA00022603"/>
    </source>
</evidence>
<dbReference type="SUPFAM" id="SSF53335">
    <property type="entry name" value="S-adenosyl-L-methionine-dependent methyltransferases"/>
    <property type="match status" value="1"/>
</dbReference>
<comment type="caution">
    <text evidence="8">The sequence shown here is derived from an EMBL/GenBank/DDBJ whole genome shotgun (WGS) entry which is preliminary data.</text>
</comment>
<dbReference type="Proteomes" id="UP001165275">
    <property type="component" value="Unassembled WGS sequence"/>
</dbReference>
<dbReference type="PROSITE" id="PS00092">
    <property type="entry name" value="N6_MTASE"/>
    <property type="match status" value="1"/>
</dbReference>
<keyword evidence="3 7" id="KW-0489">Methyltransferase</keyword>
<evidence type="ECO:0000256" key="7">
    <source>
        <dbReference type="RuleBase" id="RU361257"/>
    </source>
</evidence>
<evidence type="ECO:0000256" key="2">
    <source>
        <dbReference type="ARBA" id="ARBA00011900"/>
    </source>
</evidence>
<keyword evidence="5 7" id="KW-0949">S-adenosyl-L-methionine</keyword>
<gene>
    <name evidence="8" type="ORF">KAJ71_20615</name>
</gene>
<dbReference type="InterPro" id="IPR012263">
    <property type="entry name" value="M_m6A_EcoRV"/>
</dbReference>
<organism evidence="8 9">
    <name type="scientific">Serratia silvae</name>
    <dbReference type="NCBI Taxonomy" id="2824122"/>
    <lineage>
        <taxon>Bacteria</taxon>
        <taxon>Pseudomonadati</taxon>
        <taxon>Pseudomonadota</taxon>
        <taxon>Gammaproteobacteria</taxon>
        <taxon>Enterobacterales</taxon>
        <taxon>Yersiniaceae</taxon>
        <taxon>Serratia</taxon>
    </lineage>
</organism>
<dbReference type="GO" id="GO:0009007">
    <property type="term" value="F:site-specific DNA-methyltransferase (adenine-specific) activity"/>
    <property type="evidence" value="ECO:0007669"/>
    <property type="project" value="UniProtKB-EC"/>
</dbReference>
<dbReference type="NCBIfam" id="TIGR00571">
    <property type="entry name" value="dam"/>
    <property type="match status" value="1"/>
</dbReference>
<dbReference type="PANTHER" id="PTHR30481">
    <property type="entry name" value="DNA ADENINE METHYLASE"/>
    <property type="match status" value="1"/>
</dbReference>
<dbReference type="EC" id="2.1.1.72" evidence="2 7"/>
<dbReference type="Gene3D" id="1.10.1020.10">
    <property type="entry name" value="Adenine-specific Methyltransferase, Domain 2"/>
    <property type="match status" value="1"/>
</dbReference>
<sequence>MFKWAGGKASILQTIAQHLPAGKRLIEPFVGGGSVFMNFDYPAYLCGDINNDLITTYRVIQSSPDELIEALIDLFATKNTADGYQAARQRFNTGKDDLVLVERAAHFMFINRHGYNGLIRYNLSGGINTSYGKYKAPYLPAKEIKACHAVAARCEFTHQSFQSSIDCAGPGDVIFCDPPYEPLEGKKGFTTYAPGGFSFEDQQTLMYHLAAAHLRGAAIVITNSQAPNIVDLYAKHRMTIHDLEAPRSLSCKGDTRQNVSDLIATL</sequence>
<proteinExistence type="inferred from homology"/>
<dbReference type="Gene3D" id="3.40.50.150">
    <property type="entry name" value="Vaccinia Virus protein VP39"/>
    <property type="match status" value="1"/>
</dbReference>
<evidence type="ECO:0000256" key="5">
    <source>
        <dbReference type="ARBA" id="ARBA00022691"/>
    </source>
</evidence>
<comment type="catalytic activity">
    <reaction evidence="6 7">
        <text>a 2'-deoxyadenosine in DNA + S-adenosyl-L-methionine = an N(6)-methyl-2'-deoxyadenosine in DNA + S-adenosyl-L-homocysteine + H(+)</text>
        <dbReference type="Rhea" id="RHEA:15197"/>
        <dbReference type="Rhea" id="RHEA-COMP:12418"/>
        <dbReference type="Rhea" id="RHEA-COMP:12419"/>
        <dbReference type="ChEBI" id="CHEBI:15378"/>
        <dbReference type="ChEBI" id="CHEBI:57856"/>
        <dbReference type="ChEBI" id="CHEBI:59789"/>
        <dbReference type="ChEBI" id="CHEBI:90615"/>
        <dbReference type="ChEBI" id="CHEBI:90616"/>
        <dbReference type="EC" id="2.1.1.72"/>
    </reaction>
</comment>
<keyword evidence="9" id="KW-1185">Reference proteome</keyword>
<evidence type="ECO:0000256" key="1">
    <source>
        <dbReference type="ARBA" id="ARBA00006594"/>
    </source>
</evidence>
<evidence type="ECO:0000256" key="4">
    <source>
        <dbReference type="ARBA" id="ARBA00022679"/>
    </source>
</evidence>
<evidence type="ECO:0000313" key="9">
    <source>
        <dbReference type="Proteomes" id="UP001165275"/>
    </source>
</evidence>
<dbReference type="InterPro" id="IPR012327">
    <property type="entry name" value="MeTrfase_D12"/>
</dbReference>
<evidence type="ECO:0000256" key="6">
    <source>
        <dbReference type="ARBA" id="ARBA00047942"/>
    </source>
</evidence>
<dbReference type="PRINTS" id="PR00505">
    <property type="entry name" value="D12N6MTFRASE"/>
</dbReference>
<accession>A0ABT0KHB4</accession>
<dbReference type="GO" id="GO:0032259">
    <property type="term" value="P:methylation"/>
    <property type="evidence" value="ECO:0007669"/>
    <property type="project" value="UniProtKB-KW"/>
</dbReference>
<reference evidence="8" key="1">
    <citation type="submission" date="2021-04" db="EMBL/GenBank/DDBJ databases">
        <title>Genome sequence of Serratia sp. arafor3.</title>
        <authorList>
            <person name="Besaury L."/>
        </authorList>
    </citation>
    <scope>NUCLEOTIDE SEQUENCE</scope>
    <source>
        <strain evidence="8">Arafor3</strain>
    </source>
</reference>
<dbReference type="PANTHER" id="PTHR30481:SF3">
    <property type="entry name" value="DNA ADENINE METHYLASE"/>
    <property type="match status" value="1"/>
</dbReference>
<dbReference type="EMBL" id="JAGQDC010000021">
    <property type="protein sequence ID" value="MCL1031401.1"/>
    <property type="molecule type" value="Genomic_DNA"/>
</dbReference>
<dbReference type="PIRSF" id="PIRSF000398">
    <property type="entry name" value="M_m6A_EcoRV"/>
    <property type="match status" value="1"/>
</dbReference>
<keyword evidence="4 7" id="KW-0808">Transferase</keyword>
<protein>
    <recommendedName>
        <fullName evidence="2 7">Site-specific DNA-methyltransferase (adenine-specific)</fullName>
        <ecNumber evidence="2 7">2.1.1.72</ecNumber>
    </recommendedName>
</protein>
<dbReference type="InterPro" id="IPR023095">
    <property type="entry name" value="Ade_MeTrfase_dom_2"/>
</dbReference>
<comment type="similarity">
    <text evidence="1 7">Belongs to the N(4)/N(6)-methyltransferase family.</text>
</comment>
<dbReference type="Pfam" id="PF02086">
    <property type="entry name" value="MethyltransfD12"/>
    <property type="match status" value="1"/>
</dbReference>
<dbReference type="InterPro" id="IPR002052">
    <property type="entry name" value="DNA_methylase_N6_adenine_CS"/>
</dbReference>
<name>A0ABT0KHB4_9GAMM</name>
<dbReference type="InterPro" id="IPR029063">
    <property type="entry name" value="SAM-dependent_MTases_sf"/>
</dbReference>